<dbReference type="EMBL" id="JACHGW010000001">
    <property type="protein sequence ID" value="MBB6049323.1"/>
    <property type="molecule type" value="Genomic_DNA"/>
</dbReference>
<organism evidence="1 2">
    <name type="scientific">Armatimonas rosea</name>
    <dbReference type="NCBI Taxonomy" id="685828"/>
    <lineage>
        <taxon>Bacteria</taxon>
        <taxon>Bacillati</taxon>
        <taxon>Armatimonadota</taxon>
        <taxon>Armatimonadia</taxon>
        <taxon>Armatimonadales</taxon>
        <taxon>Armatimonadaceae</taxon>
        <taxon>Armatimonas</taxon>
    </lineage>
</organism>
<dbReference type="Proteomes" id="UP000520814">
    <property type="component" value="Unassembled WGS sequence"/>
</dbReference>
<proteinExistence type="predicted"/>
<dbReference type="AlphaFoldDB" id="A0A7W9W588"/>
<accession>A0A7W9W588</accession>
<reference evidence="1 2" key="1">
    <citation type="submission" date="2020-08" db="EMBL/GenBank/DDBJ databases">
        <title>Genomic Encyclopedia of Type Strains, Phase IV (KMG-IV): sequencing the most valuable type-strain genomes for metagenomic binning, comparative biology and taxonomic classification.</title>
        <authorList>
            <person name="Goeker M."/>
        </authorList>
    </citation>
    <scope>NUCLEOTIDE SEQUENCE [LARGE SCALE GENOMIC DNA]</scope>
    <source>
        <strain evidence="1 2">DSM 23562</strain>
    </source>
</reference>
<evidence type="ECO:0000313" key="1">
    <source>
        <dbReference type="EMBL" id="MBB6049323.1"/>
    </source>
</evidence>
<dbReference type="RefSeq" id="WP_184192934.1">
    <property type="nucleotide sequence ID" value="NZ_JACHGW010000001.1"/>
</dbReference>
<keyword evidence="2" id="KW-1185">Reference proteome</keyword>
<protein>
    <submittedName>
        <fullName evidence="1">Uncharacterized protein</fullName>
    </submittedName>
</protein>
<evidence type="ECO:0000313" key="2">
    <source>
        <dbReference type="Proteomes" id="UP000520814"/>
    </source>
</evidence>
<sequence length="255" mass="28854">MRSTDRELLKQAELNSDEIKRLYSQLDTLHGYERTGVIETLVGSPNCPPDIYTALFPLAPNQGLLNPAWPLFLIEGQFLHELDRAFIATCLRHGNTTSTFLEALTSHPVGWIARAARQHVTLVGEASADWEQELLDDFTTRLWRDSSLVWVMRAGALPDAINRRLPYPLQPQPLLPEGERQKVLEKIAGQRGTSLATVLAIAHMQNPLQKWAEHPHWERRFALALNPTIKLMKKRLQQDGHVWVRAAARGSEGIL</sequence>
<name>A0A7W9W588_ARMRO</name>
<comment type="caution">
    <text evidence="1">The sequence shown here is derived from an EMBL/GenBank/DDBJ whole genome shotgun (WGS) entry which is preliminary data.</text>
</comment>
<gene>
    <name evidence="1" type="ORF">HNQ39_001085</name>
</gene>